<name>A0A3D9KWR9_MARFU</name>
<dbReference type="Gene3D" id="2.30.42.10">
    <property type="match status" value="1"/>
</dbReference>
<dbReference type="GO" id="GO:0006508">
    <property type="term" value="P:proteolysis"/>
    <property type="evidence" value="ECO:0007669"/>
    <property type="project" value="UniProtKB-KW"/>
</dbReference>
<evidence type="ECO:0000256" key="2">
    <source>
        <dbReference type="ARBA" id="ARBA00022801"/>
    </source>
</evidence>
<dbReference type="PRINTS" id="PR00834">
    <property type="entry name" value="PROTEASES2C"/>
</dbReference>
<protein>
    <submittedName>
        <fullName evidence="5">Do/DeqQ family serine protease</fullName>
    </submittedName>
</protein>
<feature type="signal peptide" evidence="3">
    <location>
        <begin position="1"/>
        <end position="20"/>
    </location>
</feature>
<dbReference type="InterPro" id="IPR051201">
    <property type="entry name" value="Chloro_Bact_Ser_Proteases"/>
</dbReference>
<feature type="domain" description="PDZ" evidence="4">
    <location>
        <begin position="280"/>
        <end position="368"/>
    </location>
</feature>
<keyword evidence="3" id="KW-0732">Signal</keyword>
<dbReference type="SUPFAM" id="SSF50156">
    <property type="entry name" value="PDZ domain-like"/>
    <property type="match status" value="1"/>
</dbReference>
<sequence>MKRILFTAVICSLLAGGLGAAIAIHITSAASEPVTASYTRMEPSTLSQGFTPQYTELAPRTADLDRDFVLASQKSTSSVVFIQTLGEYEYRTGSWLDWFFEPRASQQISSGSGVILSKDGYIVTNNHVIDDADIIRVVHGKKTFEAKLIGTDPSTDLAVIKVDQTDLPAITFGNSNEVNVGEWVLAVGNPFNLTSTVTAGIVSAKGRNINILKDKFPIESFIQTDAAINPGNSGGALVNADGELIGINTAILSRTGSYAGYGFAVPANIVRKVFEDIKNYGEVQKAFTGAEFIDINSELAAKMDLSDLSGVIIANVQREGAAAKAELQKGDVIREVNGKTITSKAYLEELIGNMYPGDQLQLVVERDGKRLSKKLVLTNREGTTGVIRRETFTSDWLGATFEAVSKVERDLIGISNGIKVVDYKRTGIFAELSIPEGFIVTHINNTAIDSPEEFAHILERIKGRVIISGIDKRGRKVYYPYYF</sequence>
<dbReference type="CDD" id="cd06779">
    <property type="entry name" value="cpPDZ_Deg_HtrA-like"/>
    <property type="match status" value="1"/>
</dbReference>
<dbReference type="Pfam" id="PF13365">
    <property type="entry name" value="Trypsin_2"/>
    <property type="match status" value="1"/>
</dbReference>
<dbReference type="RefSeq" id="WP_115870515.1">
    <property type="nucleotide sequence ID" value="NZ_QREG01000039.1"/>
</dbReference>
<dbReference type="Pfam" id="PF13180">
    <property type="entry name" value="PDZ_2"/>
    <property type="match status" value="1"/>
</dbReference>
<dbReference type="PANTHER" id="PTHR43343">
    <property type="entry name" value="PEPTIDASE S12"/>
    <property type="match status" value="1"/>
</dbReference>
<evidence type="ECO:0000313" key="6">
    <source>
        <dbReference type="Proteomes" id="UP000256779"/>
    </source>
</evidence>
<reference evidence="5 6" key="1">
    <citation type="submission" date="2018-07" db="EMBL/GenBank/DDBJ databases">
        <title>Genomic Encyclopedia of Type Strains, Phase IV (KMG-IV): sequencing the most valuable type-strain genomes for metagenomic binning, comparative biology and taxonomic classification.</title>
        <authorList>
            <person name="Goeker M."/>
        </authorList>
    </citation>
    <scope>NUCLEOTIDE SEQUENCE [LARGE SCALE GENOMIC DNA]</scope>
    <source>
        <strain evidence="5 6">DSM 4134</strain>
    </source>
</reference>
<dbReference type="AlphaFoldDB" id="A0A3D9KWR9"/>
<proteinExistence type="predicted"/>
<evidence type="ECO:0000259" key="4">
    <source>
        <dbReference type="PROSITE" id="PS50106"/>
    </source>
</evidence>
<dbReference type="OrthoDB" id="9758917at2"/>
<dbReference type="InterPro" id="IPR001478">
    <property type="entry name" value="PDZ"/>
</dbReference>
<dbReference type="InterPro" id="IPR009003">
    <property type="entry name" value="Peptidase_S1_PA"/>
</dbReference>
<organism evidence="5 6">
    <name type="scientific">Marinoscillum furvescens DSM 4134</name>
    <dbReference type="NCBI Taxonomy" id="1122208"/>
    <lineage>
        <taxon>Bacteria</taxon>
        <taxon>Pseudomonadati</taxon>
        <taxon>Bacteroidota</taxon>
        <taxon>Cytophagia</taxon>
        <taxon>Cytophagales</taxon>
        <taxon>Reichenbachiellaceae</taxon>
        <taxon>Marinoscillum</taxon>
    </lineage>
</organism>
<keyword evidence="6" id="KW-1185">Reference proteome</keyword>
<dbReference type="Proteomes" id="UP000256779">
    <property type="component" value="Unassembled WGS sequence"/>
</dbReference>
<keyword evidence="1 5" id="KW-0645">Protease</keyword>
<feature type="chain" id="PRO_5017557249" evidence="3">
    <location>
        <begin position="21"/>
        <end position="483"/>
    </location>
</feature>
<comment type="caution">
    <text evidence="5">The sequence shown here is derived from an EMBL/GenBank/DDBJ whole genome shotgun (WGS) entry which is preliminary data.</text>
</comment>
<dbReference type="PROSITE" id="PS50106">
    <property type="entry name" value="PDZ"/>
    <property type="match status" value="1"/>
</dbReference>
<dbReference type="SUPFAM" id="SSF50494">
    <property type="entry name" value="Trypsin-like serine proteases"/>
    <property type="match status" value="1"/>
</dbReference>
<keyword evidence="2" id="KW-0378">Hydrolase</keyword>
<dbReference type="InterPro" id="IPR036034">
    <property type="entry name" value="PDZ_sf"/>
</dbReference>
<dbReference type="EMBL" id="QREG01000039">
    <property type="protein sequence ID" value="RED91597.1"/>
    <property type="molecule type" value="Genomic_DNA"/>
</dbReference>
<gene>
    <name evidence="5" type="ORF">C7460_13917</name>
</gene>
<accession>A0A3D9KWR9</accession>
<dbReference type="Gene3D" id="2.40.10.120">
    <property type="match status" value="1"/>
</dbReference>
<evidence type="ECO:0000256" key="1">
    <source>
        <dbReference type="ARBA" id="ARBA00022670"/>
    </source>
</evidence>
<dbReference type="SMART" id="SM00228">
    <property type="entry name" value="PDZ"/>
    <property type="match status" value="1"/>
</dbReference>
<dbReference type="InterPro" id="IPR001940">
    <property type="entry name" value="Peptidase_S1C"/>
</dbReference>
<evidence type="ECO:0000313" key="5">
    <source>
        <dbReference type="EMBL" id="RED91597.1"/>
    </source>
</evidence>
<dbReference type="PANTHER" id="PTHR43343:SF3">
    <property type="entry name" value="PROTEASE DO-LIKE 8, CHLOROPLASTIC"/>
    <property type="match status" value="1"/>
</dbReference>
<dbReference type="GO" id="GO:0004252">
    <property type="term" value="F:serine-type endopeptidase activity"/>
    <property type="evidence" value="ECO:0007669"/>
    <property type="project" value="InterPro"/>
</dbReference>
<evidence type="ECO:0000256" key="3">
    <source>
        <dbReference type="SAM" id="SignalP"/>
    </source>
</evidence>